<dbReference type="InterPro" id="IPR000644">
    <property type="entry name" value="CBS_dom"/>
</dbReference>
<feature type="domain" description="CBS" evidence="4">
    <location>
        <begin position="247"/>
        <end position="306"/>
    </location>
</feature>
<sequence length="381" mass="41920">MTYHSVSRRSNHQNTSSSADNSTLPDPGRSTKARSRVSKRDEAIRRKVEQELSRKKSLKSRSSKSQRTPGTVSSLRPQQALTVQENILVTEAAQLMAAKRMDSVLVVDSEEHLSGIFTSVDLACKVISEGIDPRNTRVSDIMTRRPLCVTSDTSAIEALNTMTTKGFRHLPVCNLEGDVVGLLDITKCLLEVLKKLDRAYGTSKKLVDAIEGMGKEWPINNSNVTVSMFQFMDLLKEKISCPTLANLIDGVQPPEVTPKTSVKEAARLMKKEKSTAVLVTEESQIVGIFTTKDIVLRVIAAGLDPSNCSVVRVMTPHPDCAPLNMTVVEALKKMNEGHFMNLPVVSEFGDVVGMLDILKLTYVTLEAVNNALFLRCATDKF</sequence>
<reference evidence="5 6" key="1">
    <citation type="submission" date="2016-07" db="EMBL/GenBank/DDBJ databases">
        <title>Pervasive Adenine N6-methylation of Active Genes in Fungi.</title>
        <authorList>
            <consortium name="DOE Joint Genome Institute"/>
            <person name="Mondo S.J."/>
            <person name="Dannebaum R.O."/>
            <person name="Kuo R.C."/>
            <person name="Labutti K."/>
            <person name="Haridas S."/>
            <person name="Kuo A."/>
            <person name="Salamov A."/>
            <person name="Ahrendt S.R."/>
            <person name="Lipzen A."/>
            <person name="Sullivan W."/>
            <person name="Andreopoulos W.B."/>
            <person name="Clum A."/>
            <person name="Lindquist E."/>
            <person name="Daum C."/>
            <person name="Ramamoorthy G.K."/>
            <person name="Gryganskyi A."/>
            <person name="Culley D."/>
            <person name="Magnuson J.K."/>
            <person name="James T.Y."/>
            <person name="O'Malley M.A."/>
            <person name="Stajich J.E."/>
            <person name="Spatafora J.W."/>
            <person name="Visel A."/>
            <person name="Grigoriev I.V."/>
        </authorList>
    </citation>
    <scope>NUCLEOTIDE SEQUENCE [LARGE SCALE GENOMIC DNA]</scope>
    <source>
        <strain evidence="5 6">CBS 931.73</strain>
    </source>
</reference>
<dbReference type="EMBL" id="MCFE01000111">
    <property type="protein sequence ID" value="ORX98573.1"/>
    <property type="molecule type" value="Genomic_DNA"/>
</dbReference>
<dbReference type="CDD" id="cd17782">
    <property type="entry name" value="CBS_pair_MUG70_2"/>
    <property type="match status" value="1"/>
</dbReference>
<dbReference type="Gene3D" id="3.10.580.10">
    <property type="entry name" value="CBS-domain"/>
    <property type="match status" value="2"/>
</dbReference>
<dbReference type="PANTHER" id="PTHR48108">
    <property type="entry name" value="CBS DOMAIN-CONTAINING PROTEIN CBSX2, CHLOROPLASTIC"/>
    <property type="match status" value="1"/>
</dbReference>
<evidence type="ECO:0000313" key="5">
    <source>
        <dbReference type="EMBL" id="ORX98573.1"/>
    </source>
</evidence>
<gene>
    <name evidence="5" type="ORF">K493DRAFT_213962</name>
</gene>
<dbReference type="Pfam" id="PF00571">
    <property type="entry name" value="CBS"/>
    <property type="match status" value="4"/>
</dbReference>
<dbReference type="STRING" id="1314790.A0A1Y1YL66"/>
<feature type="compositionally biased region" description="Polar residues" evidence="3">
    <location>
        <begin position="12"/>
        <end position="24"/>
    </location>
</feature>
<organism evidence="5 6">
    <name type="scientific">Basidiobolus meristosporus CBS 931.73</name>
    <dbReference type="NCBI Taxonomy" id="1314790"/>
    <lineage>
        <taxon>Eukaryota</taxon>
        <taxon>Fungi</taxon>
        <taxon>Fungi incertae sedis</taxon>
        <taxon>Zoopagomycota</taxon>
        <taxon>Entomophthoromycotina</taxon>
        <taxon>Basidiobolomycetes</taxon>
        <taxon>Basidiobolales</taxon>
        <taxon>Basidiobolaceae</taxon>
        <taxon>Basidiobolus</taxon>
    </lineage>
</organism>
<evidence type="ECO:0000256" key="3">
    <source>
        <dbReference type="SAM" id="MobiDB-lite"/>
    </source>
</evidence>
<dbReference type="InterPro" id="IPR046342">
    <property type="entry name" value="CBS_dom_sf"/>
</dbReference>
<feature type="domain" description="CBS" evidence="4">
    <location>
        <begin position="142"/>
        <end position="198"/>
    </location>
</feature>
<dbReference type="InterPro" id="IPR051462">
    <property type="entry name" value="CBS_domain-containing"/>
</dbReference>
<feature type="domain" description="CBS" evidence="4">
    <location>
        <begin position="75"/>
        <end position="133"/>
    </location>
</feature>
<feature type="domain" description="CBS" evidence="4">
    <location>
        <begin position="314"/>
        <end position="372"/>
    </location>
</feature>
<protein>
    <submittedName>
        <fullName evidence="5">CBS-domain-containing protein</fullName>
    </submittedName>
</protein>
<proteinExistence type="predicted"/>
<dbReference type="OrthoDB" id="418595at2759"/>
<keyword evidence="2" id="KW-0129">CBS domain</keyword>
<evidence type="ECO:0000259" key="4">
    <source>
        <dbReference type="PROSITE" id="PS51371"/>
    </source>
</evidence>
<feature type="compositionally biased region" description="Polar residues" evidence="3">
    <location>
        <begin position="66"/>
        <end position="78"/>
    </location>
</feature>
<keyword evidence="1" id="KW-0677">Repeat</keyword>
<dbReference type="SUPFAM" id="SSF54631">
    <property type="entry name" value="CBS-domain pair"/>
    <property type="match status" value="2"/>
</dbReference>
<accession>A0A1Y1YL66</accession>
<feature type="compositionally biased region" description="Basic and acidic residues" evidence="3">
    <location>
        <begin position="38"/>
        <end position="54"/>
    </location>
</feature>
<name>A0A1Y1YL66_9FUNG</name>
<feature type="compositionally biased region" description="Basic residues" evidence="3">
    <location>
        <begin position="55"/>
        <end position="64"/>
    </location>
</feature>
<comment type="caution">
    <text evidence="5">The sequence shown here is derived from an EMBL/GenBank/DDBJ whole genome shotgun (WGS) entry which is preliminary data.</text>
</comment>
<dbReference type="PROSITE" id="PS51371">
    <property type="entry name" value="CBS"/>
    <property type="match status" value="4"/>
</dbReference>
<dbReference type="CDD" id="cd17781">
    <property type="entry name" value="CBS_pair_MUG70_1"/>
    <property type="match status" value="1"/>
</dbReference>
<dbReference type="Proteomes" id="UP000193498">
    <property type="component" value="Unassembled WGS sequence"/>
</dbReference>
<dbReference type="FunCoup" id="A0A1Y1YL66">
    <property type="interactions" value="18"/>
</dbReference>
<dbReference type="InParanoid" id="A0A1Y1YL66"/>
<dbReference type="AlphaFoldDB" id="A0A1Y1YL66"/>
<keyword evidence="6" id="KW-1185">Reference proteome</keyword>
<dbReference type="SMART" id="SM00116">
    <property type="entry name" value="CBS"/>
    <property type="match status" value="4"/>
</dbReference>
<dbReference type="PANTHER" id="PTHR48108:SF26">
    <property type="entry name" value="CBS DOMAIN-CONTAINING PROTEIN DDB_G0289609"/>
    <property type="match status" value="1"/>
</dbReference>
<feature type="region of interest" description="Disordered" evidence="3">
    <location>
        <begin position="1"/>
        <end position="78"/>
    </location>
</feature>
<evidence type="ECO:0000256" key="2">
    <source>
        <dbReference type="PROSITE-ProRule" id="PRU00703"/>
    </source>
</evidence>
<evidence type="ECO:0000256" key="1">
    <source>
        <dbReference type="ARBA" id="ARBA00022737"/>
    </source>
</evidence>
<evidence type="ECO:0000313" key="6">
    <source>
        <dbReference type="Proteomes" id="UP000193498"/>
    </source>
</evidence>
<feature type="compositionally biased region" description="Basic residues" evidence="3">
    <location>
        <begin position="1"/>
        <end position="11"/>
    </location>
</feature>